<dbReference type="InterPro" id="IPR055348">
    <property type="entry name" value="DctQ"/>
</dbReference>
<sequence length="178" mass="19317">MYQIGRSLSWVVKAASFVGAICVVLMMLHVTADVAGRYLFNAPLPGTTVWVANYYMIIVVFLAIGVAEEQRSHISVDVFTDLLPDRPRNVLSVFATLVTIAVVTVLMISGYTEAVKKTAMTATKEQGSQLFEVWQSYWLIPAGAALMIAVAAYRVIATVTGARSGLNEAPPEANFIND</sequence>
<dbReference type="Pfam" id="PF04290">
    <property type="entry name" value="DctQ"/>
    <property type="match status" value="1"/>
</dbReference>
<feature type="transmembrane region" description="Helical" evidence="9">
    <location>
        <begin position="7"/>
        <end position="28"/>
    </location>
</feature>
<dbReference type="GO" id="GO:0022857">
    <property type="term" value="F:transmembrane transporter activity"/>
    <property type="evidence" value="ECO:0007669"/>
    <property type="project" value="UniProtKB-UniRule"/>
</dbReference>
<keyword evidence="2 9" id="KW-0813">Transport</keyword>
<evidence type="ECO:0000259" key="10">
    <source>
        <dbReference type="Pfam" id="PF04290"/>
    </source>
</evidence>
<proteinExistence type="inferred from homology"/>
<feature type="transmembrane region" description="Helical" evidence="9">
    <location>
        <begin position="137"/>
        <end position="156"/>
    </location>
</feature>
<dbReference type="AlphaFoldDB" id="A0A917AF38"/>
<evidence type="ECO:0000256" key="9">
    <source>
        <dbReference type="RuleBase" id="RU369079"/>
    </source>
</evidence>
<dbReference type="GO" id="GO:0015740">
    <property type="term" value="P:C4-dicarboxylate transport"/>
    <property type="evidence" value="ECO:0007669"/>
    <property type="project" value="TreeGrafter"/>
</dbReference>
<feature type="domain" description="Tripartite ATP-independent periplasmic transporters DctQ component" evidence="10">
    <location>
        <begin position="26"/>
        <end position="159"/>
    </location>
</feature>
<comment type="function">
    <text evidence="9">Part of the tripartite ATP-independent periplasmic (TRAP) transport system.</text>
</comment>
<name>A0A917AF38_9RHOB</name>
<keyword evidence="7 9" id="KW-0472">Membrane</keyword>
<gene>
    <name evidence="11" type="ORF">GCM10011360_37920</name>
</gene>
<comment type="caution">
    <text evidence="11">The sequence shown here is derived from an EMBL/GenBank/DDBJ whole genome shotgun (WGS) entry which is preliminary data.</text>
</comment>
<dbReference type="RefSeq" id="WP_188479386.1">
    <property type="nucleotide sequence ID" value="NZ_BMFJ01000002.1"/>
</dbReference>
<evidence type="ECO:0000256" key="4">
    <source>
        <dbReference type="ARBA" id="ARBA00022519"/>
    </source>
</evidence>
<evidence type="ECO:0000313" key="11">
    <source>
        <dbReference type="EMBL" id="GGE47101.1"/>
    </source>
</evidence>
<evidence type="ECO:0000256" key="3">
    <source>
        <dbReference type="ARBA" id="ARBA00022475"/>
    </source>
</evidence>
<reference evidence="12" key="1">
    <citation type="journal article" date="2019" name="Int. J. Syst. Evol. Microbiol.">
        <title>The Global Catalogue of Microorganisms (GCM) 10K type strain sequencing project: providing services to taxonomists for standard genome sequencing and annotation.</title>
        <authorList>
            <consortium name="The Broad Institute Genomics Platform"/>
            <consortium name="The Broad Institute Genome Sequencing Center for Infectious Disease"/>
            <person name="Wu L."/>
            <person name="Ma J."/>
        </authorList>
    </citation>
    <scope>NUCLEOTIDE SEQUENCE [LARGE SCALE GENOMIC DNA]</scope>
    <source>
        <strain evidence="12">CGMCC 1.12664</strain>
    </source>
</reference>
<accession>A0A917AF38</accession>
<organism evidence="11 12">
    <name type="scientific">Primorskyibacter flagellatus</name>
    <dbReference type="NCBI Taxonomy" id="1387277"/>
    <lineage>
        <taxon>Bacteria</taxon>
        <taxon>Pseudomonadati</taxon>
        <taxon>Pseudomonadota</taxon>
        <taxon>Alphaproteobacteria</taxon>
        <taxon>Rhodobacterales</taxon>
        <taxon>Roseobacteraceae</taxon>
        <taxon>Primorskyibacter</taxon>
    </lineage>
</organism>
<evidence type="ECO:0000256" key="7">
    <source>
        <dbReference type="ARBA" id="ARBA00023136"/>
    </source>
</evidence>
<keyword evidence="6 9" id="KW-1133">Transmembrane helix</keyword>
<evidence type="ECO:0000313" key="12">
    <source>
        <dbReference type="Proteomes" id="UP000612855"/>
    </source>
</evidence>
<evidence type="ECO:0000256" key="8">
    <source>
        <dbReference type="ARBA" id="ARBA00038436"/>
    </source>
</evidence>
<feature type="transmembrane region" description="Helical" evidence="9">
    <location>
        <begin position="89"/>
        <end position="111"/>
    </location>
</feature>
<dbReference type="GO" id="GO:0005886">
    <property type="term" value="C:plasma membrane"/>
    <property type="evidence" value="ECO:0007669"/>
    <property type="project" value="UniProtKB-SubCell"/>
</dbReference>
<dbReference type="PANTHER" id="PTHR35011:SF2">
    <property type="entry name" value="2,3-DIKETO-L-GULONATE TRAP TRANSPORTER SMALL PERMEASE PROTEIN YIAM"/>
    <property type="match status" value="1"/>
</dbReference>
<evidence type="ECO:0000256" key="6">
    <source>
        <dbReference type="ARBA" id="ARBA00022989"/>
    </source>
</evidence>
<dbReference type="InterPro" id="IPR007387">
    <property type="entry name" value="TRAP_DctQ"/>
</dbReference>
<comment type="subcellular location">
    <subcellularLocation>
        <location evidence="1 9">Cell inner membrane</location>
        <topology evidence="1 9">Multi-pass membrane protein</topology>
    </subcellularLocation>
</comment>
<keyword evidence="4 9" id="KW-0997">Cell inner membrane</keyword>
<comment type="similarity">
    <text evidence="8 9">Belongs to the TRAP transporter small permease family.</text>
</comment>
<keyword evidence="3" id="KW-1003">Cell membrane</keyword>
<keyword evidence="5 9" id="KW-0812">Transmembrane</keyword>
<keyword evidence="12" id="KW-1185">Reference proteome</keyword>
<evidence type="ECO:0000256" key="5">
    <source>
        <dbReference type="ARBA" id="ARBA00022692"/>
    </source>
</evidence>
<dbReference type="EMBL" id="BMFJ01000002">
    <property type="protein sequence ID" value="GGE47101.1"/>
    <property type="molecule type" value="Genomic_DNA"/>
</dbReference>
<comment type="subunit">
    <text evidence="9">The complex comprises the extracytoplasmic solute receptor protein and the two transmembrane proteins.</text>
</comment>
<dbReference type="Proteomes" id="UP000612855">
    <property type="component" value="Unassembled WGS sequence"/>
</dbReference>
<evidence type="ECO:0000256" key="2">
    <source>
        <dbReference type="ARBA" id="ARBA00022448"/>
    </source>
</evidence>
<evidence type="ECO:0000256" key="1">
    <source>
        <dbReference type="ARBA" id="ARBA00004429"/>
    </source>
</evidence>
<protein>
    <recommendedName>
        <fullName evidence="9">TRAP transporter small permease protein</fullName>
    </recommendedName>
</protein>
<feature type="transmembrane region" description="Helical" evidence="9">
    <location>
        <begin position="48"/>
        <end position="68"/>
    </location>
</feature>
<dbReference type="PANTHER" id="PTHR35011">
    <property type="entry name" value="2,3-DIKETO-L-GULONATE TRAP TRANSPORTER SMALL PERMEASE PROTEIN YIAM"/>
    <property type="match status" value="1"/>
</dbReference>